<proteinExistence type="predicted"/>
<gene>
    <name evidence="1" type="ORF">M427DRAFT_33534</name>
</gene>
<protein>
    <recommendedName>
        <fullName evidence="3">SnoaL-like domain-containing protein</fullName>
    </recommendedName>
</protein>
<dbReference type="Gene3D" id="3.10.450.50">
    <property type="match status" value="1"/>
</dbReference>
<accession>A0A139AAU3</accession>
<dbReference type="AlphaFoldDB" id="A0A139AAU3"/>
<keyword evidence="2" id="KW-1185">Reference proteome</keyword>
<name>A0A139AAU3_GONPJ</name>
<dbReference type="InterPro" id="IPR032710">
    <property type="entry name" value="NTF2-like_dom_sf"/>
</dbReference>
<sequence length="166" mass="18219">MLSNLSPLQTSLIEKVKAFYAAIDKDDFAALEGMMAVDIVHRSGNGDVSRTSKVVIENRKKLADSRNRVKHDVTRCWFPAGADGVMVSGDITFDILSAKGDFRNIIIPFAASFNFNGVGDISEHLVFMDPSPILVARGINIVGDEDLRPTLENVASTMEAYESTYF</sequence>
<reference evidence="1 2" key="1">
    <citation type="journal article" date="2015" name="Genome Biol. Evol.">
        <title>Phylogenomic analyses indicate that early fungi evolved digesting cell walls of algal ancestors of land plants.</title>
        <authorList>
            <person name="Chang Y."/>
            <person name="Wang S."/>
            <person name="Sekimoto S."/>
            <person name="Aerts A.L."/>
            <person name="Choi C."/>
            <person name="Clum A."/>
            <person name="LaButti K.M."/>
            <person name="Lindquist E.A."/>
            <person name="Yee Ngan C."/>
            <person name="Ohm R.A."/>
            <person name="Salamov A.A."/>
            <person name="Grigoriev I.V."/>
            <person name="Spatafora J.W."/>
            <person name="Berbee M.L."/>
        </authorList>
    </citation>
    <scope>NUCLEOTIDE SEQUENCE [LARGE SCALE GENOMIC DNA]</scope>
    <source>
        <strain evidence="1 2">JEL478</strain>
    </source>
</reference>
<dbReference type="Proteomes" id="UP000070544">
    <property type="component" value="Unassembled WGS sequence"/>
</dbReference>
<evidence type="ECO:0000313" key="2">
    <source>
        <dbReference type="Proteomes" id="UP000070544"/>
    </source>
</evidence>
<dbReference type="SUPFAM" id="SSF54427">
    <property type="entry name" value="NTF2-like"/>
    <property type="match status" value="1"/>
</dbReference>
<evidence type="ECO:0008006" key="3">
    <source>
        <dbReference type="Google" id="ProtNLM"/>
    </source>
</evidence>
<evidence type="ECO:0000313" key="1">
    <source>
        <dbReference type="EMBL" id="KXS13870.1"/>
    </source>
</evidence>
<dbReference type="EMBL" id="KQ965773">
    <property type="protein sequence ID" value="KXS13870.1"/>
    <property type="molecule type" value="Genomic_DNA"/>
</dbReference>
<organism evidence="1 2">
    <name type="scientific">Gonapodya prolifera (strain JEL478)</name>
    <name type="common">Monoblepharis prolifera</name>
    <dbReference type="NCBI Taxonomy" id="1344416"/>
    <lineage>
        <taxon>Eukaryota</taxon>
        <taxon>Fungi</taxon>
        <taxon>Fungi incertae sedis</taxon>
        <taxon>Chytridiomycota</taxon>
        <taxon>Chytridiomycota incertae sedis</taxon>
        <taxon>Monoblepharidomycetes</taxon>
        <taxon>Monoblepharidales</taxon>
        <taxon>Gonapodyaceae</taxon>
        <taxon>Gonapodya</taxon>
    </lineage>
</organism>